<feature type="transmembrane region" description="Helical" evidence="6">
    <location>
        <begin position="244"/>
        <end position="264"/>
    </location>
</feature>
<dbReference type="PANTHER" id="PTHR12050">
    <property type="entry name" value="LEPTIN RECEPTOR-RELATED"/>
    <property type="match status" value="1"/>
</dbReference>
<evidence type="ECO:0000256" key="1">
    <source>
        <dbReference type="ARBA" id="ARBA00004141"/>
    </source>
</evidence>
<dbReference type="Proteomes" id="UP000245591">
    <property type="component" value="Unassembled WGS sequence"/>
</dbReference>
<evidence type="ECO:0000259" key="7">
    <source>
        <dbReference type="Pfam" id="PF13886"/>
    </source>
</evidence>
<reference evidence="8 9" key="1">
    <citation type="journal article" date="2018" name="MBio">
        <title>Comparative Genomics Reveals the Core Gene Toolbox for the Fungus-Insect Symbiosis.</title>
        <authorList>
            <person name="Wang Y."/>
            <person name="Stata M."/>
            <person name="Wang W."/>
            <person name="Stajich J.E."/>
            <person name="White M.M."/>
            <person name="Moncalvo J.M."/>
        </authorList>
    </citation>
    <scope>NUCLEOTIDE SEQUENCE [LARGE SCALE GENOMIC DNA]</scope>
    <source>
        <strain evidence="8 9">AUS-126-30</strain>
    </source>
</reference>
<dbReference type="InterPro" id="IPR025256">
    <property type="entry name" value="TM7S3/TM198-like_dom"/>
</dbReference>
<dbReference type="InterPro" id="IPR007262">
    <property type="entry name" value="Vps55/LEPROT"/>
</dbReference>
<protein>
    <recommendedName>
        <fullName evidence="7">TM7S3/TM198-like domain-containing protein</fullName>
    </recommendedName>
</protein>
<accession>A0A2U1IXI3</accession>
<dbReference type="Pfam" id="PF13886">
    <property type="entry name" value="TM7S3_TM198"/>
    <property type="match status" value="1"/>
</dbReference>
<comment type="subcellular location">
    <subcellularLocation>
        <location evidence="1">Membrane</location>
        <topology evidence="1">Multi-pass membrane protein</topology>
    </subcellularLocation>
</comment>
<sequence length="324" mass="35916">MASPVNVLSVFLAIGFLLSILSCALFGNWLPFLSVVLFVFAPLPNSIFGRYTTNDVLEDAVSNVADIGRFLTSLILVSAFALPLMLLHVGTIEFFAAVMSISGGLLIYITMMTYSWLFTREHLGFNGYAMNKVTGDAGFTGVMFILYGLFMTFISYRHSKITIFSTNMASFIAVVMTVINRFINLGYIFSIMIQGLFSSVCLSFYLMSFANNGLIESSAGKFIFVSIFAVIITTSNLISPFVTNPIICPIIGAYFFIFGIDLFVRSGWVLHAAVITDSYSDAYYYISKTTALESVLVLLIATIGIIFQTWQSRTTAYKIYYDLI</sequence>
<feature type="transmembrane region" description="Helical" evidence="6">
    <location>
        <begin position="161"/>
        <end position="179"/>
    </location>
</feature>
<keyword evidence="3 6" id="KW-0812">Transmembrane</keyword>
<keyword evidence="9" id="KW-1185">Reference proteome</keyword>
<feature type="transmembrane region" description="Helical" evidence="6">
    <location>
        <begin position="137"/>
        <end position="154"/>
    </location>
</feature>
<dbReference type="GO" id="GO:0032511">
    <property type="term" value="P:late endosome to vacuole transport via multivesicular body sorting pathway"/>
    <property type="evidence" value="ECO:0007669"/>
    <property type="project" value="TreeGrafter"/>
</dbReference>
<comment type="caution">
    <text evidence="8">The sequence shown here is derived from an EMBL/GenBank/DDBJ whole genome shotgun (WGS) entry which is preliminary data.</text>
</comment>
<evidence type="ECO:0000256" key="5">
    <source>
        <dbReference type="ARBA" id="ARBA00023136"/>
    </source>
</evidence>
<organism evidence="8 9">
    <name type="scientific">Smittium angustum</name>
    <dbReference type="NCBI Taxonomy" id="133377"/>
    <lineage>
        <taxon>Eukaryota</taxon>
        <taxon>Fungi</taxon>
        <taxon>Fungi incertae sedis</taxon>
        <taxon>Zoopagomycota</taxon>
        <taxon>Kickxellomycotina</taxon>
        <taxon>Harpellomycetes</taxon>
        <taxon>Harpellales</taxon>
        <taxon>Legeriomycetaceae</taxon>
        <taxon>Smittium</taxon>
    </lineage>
</organism>
<evidence type="ECO:0000256" key="3">
    <source>
        <dbReference type="ARBA" id="ARBA00022692"/>
    </source>
</evidence>
<keyword evidence="5 6" id="KW-0472">Membrane</keyword>
<evidence type="ECO:0000313" key="8">
    <source>
        <dbReference type="EMBL" id="PVZ97524.1"/>
    </source>
</evidence>
<comment type="similarity">
    <text evidence="2">Belongs to the OB-RGRP/VPS55 family.</text>
</comment>
<feature type="transmembrane region" description="Helical" evidence="6">
    <location>
        <begin position="94"/>
        <end position="117"/>
    </location>
</feature>
<gene>
    <name evidence="8" type="ORF">BB558_006518</name>
</gene>
<feature type="transmembrane region" description="Helical" evidence="6">
    <location>
        <begin position="185"/>
        <end position="207"/>
    </location>
</feature>
<feature type="transmembrane region" description="Helical" evidence="6">
    <location>
        <begin position="67"/>
        <end position="87"/>
    </location>
</feature>
<evidence type="ECO:0000256" key="6">
    <source>
        <dbReference type="SAM" id="Phobius"/>
    </source>
</evidence>
<proteinExistence type="inferred from homology"/>
<dbReference type="Pfam" id="PF04133">
    <property type="entry name" value="Vps55"/>
    <property type="match status" value="1"/>
</dbReference>
<dbReference type="EMBL" id="MBFU01000813">
    <property type="protein sequence ID" value="PVZ97524.1"/>
    <property type="molecule type" value="Genomic_DNA"/>
</dbReference>
<feature type="transmembrane region" description="Helical" evidence="6">
    <location>
        <begin position="7"/>
        <end position="40"/>
    </location>
</feature>
<name>A0A2U1IXI3_SMIAN</name>
<keyword evidence="4 6" id="KW-1133">Transmembrane helix</keyword>
<evidence type="ECO:0000256" key="4">
    <source>
        <dbReference type="ARBA" id="ARBA00022989"/>
    </source>
</evidence>
<dbReference type="AlphaFoldDB" id="A0A2U1IXI3"/>
<dbReference type="GO" id="GO:0034424">
    <property type="term" value="C:Vps55/Vps68 complex"/>
    <property type="evidence" value="ECO:0007669"/>
    <property type="project" value="TreeGrafter"/>
</dbReference>
<feature type="transmembrane region" description="Helical" evidence="6">
    <location>
        <begin position="285"/>
        <end position="307"/>
    </location>
</feature>
<evidence type="ECO:0000256" key="2">
    <source>
        <dbReference type="ARBA" id="ARBA00005645"/>
    </source>
</evidence>
<dbReference type="PANTHER" id="PTHR12050:SF0">
    <property type="entry name" value="RH04491P"/>
    <property type="match status" value="1"/>
</dbReference>
<feature type="domain" description="TM7S3/TM198-like" evidence="7">
    <location>
        <begin position="189"/>
        <end position="308"/>
    </location>
</feature>
<feature type="transmembrane region" description="Helical" evidence="6">
    <location>
        <begin position="219"/>
        <end position="238"/>
    </location>
</feature>
<evidence type="ECO:0000313" key="9">
    <source>
        <dbReference type="Proteomes" id="UP000245591"/>
    </source>
</evidence>